<keyword evidence="3" id="KW-0732">Signal</keyword>
<evidence type="ECO:0000313" key="6">
    <source>
        <dbReference type="Proteomes" id="UP001523369"/>
    </source>
</evidence>
<dbReference type="Gene3D" id="2.60.20.10">
    <property type="entry name" value="Crystallins"/>
    <property type="match status" value="1"/>
</dbReference>
<evidence type="ECO:0000259" key="4">
    <source>
        <dbReference type="PROSITE" id="PS50915"/>
    </source>
</evidence>
<sequence>MRTARVITPVAILAMAAVFAGTPASAAPPAWGDGPATSASVNSSTGLARDMVFRAPVELYEHADFQGRRIDAWNDRYDMRDGGNFDNRVSSIKNFGTGVDICLYPNYGYQGWPLRIPHNTANNNLANVSLPMNDNVSSLRGVAPGTSCG</sequence>
<name>A0ABT1E6B9_9ACTN</name>
<comment type="similarity">
    <text evidence="1">Belongs to the beta/gamma-crystallin family.</text>
</comment>
<keyword evidence="2" id="KW-0677">Repeat</keyword>
<feature type="signal peptide" evidence="3">
    <location>
        <begin position="1"/>
        <end position="26"/>
    </location>
</feature>
<dbReference type="PROSITE" id="PS50915">
    <property type="entry name" value="CRYSTALLIN_BETA_GAMMA"/>
    <property type="match status" value="1"/>
</dbReference>
<evidence type="ECO:0000256" key="3">
    <source>
        <dbReference type="SAM" id="SignalP"/>
    </source>
</evidence>
<dbReference type="SMART" id="SM00247">
    <property type="entry name" value="XTALbg"/>
    <property type="match status" value="1"/>
</dbReference>
<proteinExistence type="inferred from homology"/>
<dbReference type="InterPro" id="IPR001064">
    <property type="entry name" value="Beta/gamma_crystallin"/>
</dbReference>
<protein>
    <submittedName>
        <fullName evidence="5">Peptidase inhibitor family I36 protein</fullName>
    </submittedName>
</protein>
<organism evidence="5 6">
    <name type="scientific">Paractinoplanes aksuensis</name>
    <dbReference type="NCBI Taxonomy" id="2939490"/>
    <lineage>
        <taxon>Bacteria</taxon>
        <taxon>Bacillati</taxon>
        <taxon>Actinomycetota</taxon>
        <taxon>Actinomycetes</taxon>
        <taxon>Micromonosporales</taxon>
        <taxon>Micromonosporaceae</taxon>
        <taxon>Paractinoplanes</taxon>
    </lineage>
</organism>
<dbReference type="InterPro" id="IPR011024">
    <property type="entry name" value="G_crystallin-like"/>
</dbReference>
<keyword evidence="6" id="KW-1185">Reference proteome</keyword>
<reference evidence="5 6" key="1">
    <citation type="submission" date="2022-06" db="EMBL/GenBank/DDBJ databases">
        <title>New Species of the Genus Actinoplanes, ActinopZanes ferrugineus.</title>
        <authorList>
            <person name="Ding P."/>
        </authorList>
    </citation>
    <scope>NUCLEOTIDE SEQUENCE [LARGE SCALE GENOMIC DNA]</scope>
    <source>
        <strain evidence="5 6">TRM88003</strain>
    </source>
</reference>
<feature type="domain" description="Beta/gamma crystallin 'Greek key'" evidence="4">
    <location>
        <begin position="55"/>
        <end position="96"/>
    </location>
</feature>
<dbReference type="EMBL" id="JAMYJR010000065">
    <property type="protein sequence ID" value="MCO8277806.1"/>
    <property type="molecule type" value="Genomic_DNA"/>
</dbReference>
<accession>A0ABT1E6B9</accession>
<evidence type="ECO:0000313" key="5">
    <source>
        <dbReference type="EMBL" id="MCO8277806.1"/>
    </source>
</evidence>
<feature type="chain" id="PRO_5045329579" evidence="3">
    <location>
        <begin position="27"/>
        <end position="149"/>
    </location>
</feature>
<evidence type="ECO:0000256" key="1">
    <source>
        <dbReference type="ARBA" id="ARBA00009646"/>
    </source>
</evidence>
<dbReference type="SUPFAM" id="SSF49695">
    <property type="entry name" value="gamma-Crystallin-like"/>
    <property type="match status" value="1"/>
</dbReference>
<gene>
    <name evidence="5" type="ORF">M1L60_45270</name>
</gene>
<dbReference type="Pfam" id="PF03995">
    <property type="entry name" value="Inhibitor_I36"/>
    <property type="match status" value="1"/>
</dbReference>
<evidence type="ECO:0000256" key="2">
    <source>
        <dbReference type="ARBA" id="ARBA00022737"/>
    </source>
</evidence>
<comment type="caution">
    <text evidence="5">The sequence shown here is derived from an EMBL/GenBank/DDBJ whole genome shotgun (WGS) entry which is preliminary data.</text>
</comment>
<dbReference type="RefSeq" id="WP_253243812.1">
    <property type="nucleotide sequence ID" value="NZ_JAMYJR010000065.1"/>
</dbReference>
<dbReference type="Proteomes" id="UP001523369">
    <property type="component" value="Unassembled WGS sequence"/>
</dbReference>